<name>A0A9P1H3U4_9PEZI</name>
<evidence type="ECO:0000256" key="2">
    <source>
        <dbReference type="ARBA" id="ARBA00023043"/>
    </source>
</evidence>
<dbReference type="SMART" id="SM00248">
    <property type="entry name" value="ANK"/>
    <property type="match status" value="16"/>
</dbReference>
<feature type="repeat" description="ANK" evidence="3">
    <location>
        <begin position="709"/>
        <end position="743"/>
    </location>
</feature>
<evidence type="ECO:0008006" key="8">
    <source>
        <dbReference type="Google" id="ProtNLM"/>
    </source>
</evidence>
<dbReference type="PANTHER" id="PTHR24198">
    <property type="entry name" value="ANKYRIN REPEAT AND PROTEIN KINASE DOMAIN-CONTAINING PROTEIN"/>
    <property type="match status" value="1"/>
</dbReference>
<dbReference type="SUPFAM" id="SSF51735">
    <property type="entry name" value="NAD(P)-binding Rossmann-fold domains"/>
    <property type="match status" value="1"/>
</dbReference>
<protein>
    <recommendedName>
        <fullName evidence="8">Ankyrin</fullName>
    </recommendedName>
</protein>
<dbReference type="Gene3D" id="3.40.50.720">
    <property type="entry name" value="NAD(P)-binding Rossmann-like Domain"/>
    <property type="match status" value="1"/>
</dbReference>
<dbReference type="InterPro" id="IPR056884">
    <property type="entry name" value="NPHP3-like_N"/>
</dbReference>
<feature type="domain" description="GPI inositol-deacylase winged helix" evidence="4">
    <location>
        <begin position="291"/>
        <end position="361"/>
    </location>
</feature>
<dbReference type="Gene3D" id="1.25.40.20">
    <property type="entry name" value="Ankyrin repeat-containing domain"/>
    <property type="match status" value="5"/>
</dbReference>
<dbReference type="Pfam" id="PF22939">
    <property type="entry name" value="WHD_GPIID"/>
    <property type="match status" value="1"/>
</dbReference>
<evidence type="ECO:0000313" key="7">
    <source>
        <dbReference type="Proteomes" id="UP000838763"/>
    </source>
</evidence>
<dbReference type="EMBL" id="CALLCH030000012">
    <property type="protein sequence ID" value="CAI4215506.1"/>
    <property type="molecule type" value="Genomic_DNA"/>
</dbReference>
<organism evidence="6 7">
    <name type="scientific">Parascedosporium putredinis</name>
    <dbReference type="NCBI Taxonomy" id="1442378"/>
    <lineage>
        <taxon>Eukaryota</taxon>
        <taxon>Fungi</taxon>
        <taxon>Dikarya</taxon>
        <taxon>Ascomycota</taxon>
        <taxon>Pezizomycotina</taxon>
        <taxon>Sordariomycetes</taxon>
        <taxon>Hypocreomycetidae</taxon>
        <taxon>Microascales</taxon>
        <taxon>Microascaceae</taxon>
        <taxon>Parascedosporium</taxon>
    </lineage>
</organism>
<feature type="repeat" description="ANK" evidence="3">
    <location>
        <begin position="509"/>
        <end position="541"/>
    </location>
</feature>
<dbReference type="SUPFAM" id="SSF48403">
    <property type="entry name" value="Ankyrin repeat"/>
    <property type="match status" value="4"/>
</dbReference>
<dbReference type="PROSITE" id="PS50088">
    <property type="entry name" value="ANK_REPEAT"/>
    <property type="match status" value="5"/>
</dbReference>
<dbReference type="InterPro" id="IPR036770">
    <property type="entry name" value="Ankyrin_rpt-contain_sf"/>
</dbReference>
<evidence type="ECO:0000313" key="6">
    <source>
        <dbReference type="EMBL" id="CAI4215506.1"/>
    </source>
</evidence>
<feature type="repeat" description="ANK" evidence="3">
    <location>
        <begin position="590"/>
        <end position="622"/>
    </location>
</feature>
<dbReference type="InterPro" id="IPR036291">
    <property type="entry name" value="NAD(P)-bd_dom_sf"/>
</dbReference>
<feature type="repeat" description="ANK" evidence="3">
    <location>
        <begin position="543"/>
        <end position="569"/>
    </location>
</feature>
<dbReference type="PROSITE" id="PS50297">
    <property type="entry name" value="ANK_REP_REGION"/>
    <property type="match status" value="2"/>
</dbReference>
<dbReference type="Proteomes" id="UP000838763">
    <property type="component" value="Unassembled WGS sequence"/>
</dbReference>
<dbReference type="InterPro" id="IPR054471">
    <property type="entry name" value="GPIID_WHD"/>
</dbReference>
<feature type="domain" description="Nephrocystin 3-like N-terminal" evidence="5">
    <location>
        <begin position="103"/>
        <end position="180"/>
    </location>
</feature>
<evidence type="ECO:0000259" key="5">
    <source>
        <dbReference type="Pfam" id="PF24883"/>
    </source>
</evidence>
<dbReference type="OrthoDB" id="21416at2759"/>
<dbReference type="Pfam" id="PF24883">
    <property type="entry name" value="NPHP3_N"/>
    <property type="match status" value="1"/>
</dbReference>
<proteinExistence type="predicted"/>
<comment type="caution">
    <text evidence="6">The sequence shown here is derived from an EMBL/GenBank/DDBJ whole genome shotgun (WGS) entry which is preliminary data.</text>
</comment>
<reference evidence="6" key="1">
    <citation type="submission" date="2022-11" db="EMBL/GenBank/DDBJ databases">
        <authorList>
            <person name="Scott C."/>
            <person name="Bruce N."/>
        </authorList>
    </citation>
    <scope>NUCLEOTIDE SEQUENCE</scope>
</reference>
<accession>A0A9P1H3U4</accession>
<keyword evidence="7" id="KW-1185">Reference proteome</keyword>
<gene>
    <name evidence="6" type="ORF">PPNO1_LOCUS5218</name>
</gene>
<dbReference type="Pfam" id="PF00023">
    <property type="entry name" value="Ank"/>
    <property type="match status" value="1"/>
</dbReference>
<keyword evidence="2 3" id="KW-0040">ANK repeat</keyword>
<dbReference type="PANTHER" id="PTHR24198:SF165">
    <property type="entry name" value="ANKYRIN REPEAT-CONTAINING PROTEIN-RELATED"/>
    <property type="match status" value="1"/>
</dbReference>
<evidence type="ECO:0000259" key="4">
    <source>
        <dbReference type="Pfam" id="PF22939"/>
    </source>
</evidence>
<keyword evidence="1" id="KW-0677">Repeat</keyword>
<feature type="repeat" description="ANK" evidence="3">
    <location>
        <begin position="1293"/>
        <end position="1338"/>
    </location>
</feature>
<dbReference type="InterPro" id="IPR002110">
    <property type="entry name" value="Ankyrin_rpt"/>
</dbReference>
<evidence type="ECO:0000256" key="1">
    <source>
        <dbReference type="ARBA" id="ARBA00022737"/>
    </source>
</evidence>
<dbReference type="Pfam" id="PF12796">
    <property type="entry name" value="Ank_2"/>
    <property type="match status" value="2"/>
</dbReference>
<evidence type="ECO:0000256" key="3">
    <source>
        <dbReference type="PROSITE-ProRule" id="PRU00023"/>
    </source>
</evidence>
<sequence length="1957" mass="212951">MAQSDSRGHLEGEDDPDLVMIDRDDVSNYNPEQILPQSPETIREIKTWLDPTAYNIAGGEYRKHRASHVAGTGTWLTSTPTYQEWLNGTEHGLLWLRGIPGPPLQEQLATYVESSRSLDSLSIDDLWRDLRMAFSRLPGRVFCVGDALDEMDRGHDTFLKTLGSLGQWRPGTVKVLITSRPVPAVEAPLRNIPCLHLRLEEDQVDADISTYVRFALSHSDIPRGQWQTIQDAVPGRANGLFLYAKLAMDAFLEPGAQIATVLNQLPQDLNALYTDLLAEHARRSGVSPHIQQLILQSVTHAIRPLRLLELAEMLRVCGPDSGAQDLRATKDLIRAACGPLLEILADETVSVVHHSFTEYLKGTTRGKGDPGYPVLERDNDSDWDLDEGSIFHSNFYSIKGKTSQIPEGVSESESKLRIKHPFFDYAGRYWHHHVVVSDAEGSDQTSVNAEIHGFISDKGLWTTWLRYQWSRDRGGAKSLSPLHVSAYLGLVSFTKELLKTIDVDVKDSREATPIWWAAAGGNADIIRILIAAGADPDTPESRRGLKPLHEAAWRNHHEAVLTLLEAGVDPLTPKTKENPGRRCGTSAGTVGDTPFMYACENNHVESVDVFLRFIQDVDAVNDGLLSGAEGARRAWWSVSSPTPVSTSTAATVEHLLRAGADPNLMCGADINARDRSSSPPIFHIMISYRHETILKLLEYGPDCNIVNKAGSNALHVALERWSNHPDIIDAMLLAGANPNARNRAGLTPILSMQSDQINLDLVDRLLAAGADINAVDNAGASFLFRIFSATGSRLGAKTRAEVKNVIQNVLERGAKPAPRDFKGRTVLHVCVSKDQAALSLEPDIHVVDHAGNGLLHAIAASPANHKSHDSPSRLAFWKWLVDQGLDVSARNHLGRTPLHNLCIEKESYNTGRKSTGLPIDFVISQMSDVNVADVDGVTPLHLAALLLDAGADVKLGNVFGACAFFERENQLWRHPVPSQDGEDGSPMAIKMTDDGRPGVGEKPATGNSGKLLPAETTRLDEILEMIIARGADVSALSYDVGGGNVFAQSVHSGNKDYTAGCFARELSKWEAETGKASRYSTENRLFAKYMRPRVEEAAIQGVKECGMLRSGRRTRDIFRHLMVRREYRLVEEMARVGSPFLPVAELNEECNLSVLIENGCASLLDTIGTLAGEEKLKDGSWHAYGDETKPGLWYAKRDLANADSQGCNPCPFLIDALDCELPNMAVVRLLVEKFGVDVNEMYHRKANYDGKYVFGPVDSPIHTAAASTTWWHVHQALPYLIQAGADVNARNIHGATPLHVATGEGDTRRTCLALAAQHDAGMAELLVKYGAKVAREEVDAAVFHKETRTLRLLLSAGFDVNLGPEKADSEIPQPLLFKAVHGLGRALKTMPLTKGREVVRILLEHGADPFAKFHERLEAKHKAALTSPRPTIHVPQGYQELTVLHKIFMSEFTVDLFLESENLDVNHRDAEGRTLLHAACHHGAGLDYVLAADDGGDVEGIALGTTIFQRLVALGADLDATDNCGRNVLHHVIGNENVSGLPYGYGTSPLLNAGADPLAADNRGDTALHFLAQKLDTPTLRDLFMDIAGPRGADVNARNAQGETPLFAFSFRPPRTLFQNARFGGFCGFGGDESPREPPEAKVLPLLVELGADFSVRDNKGRGLLHVAASGSVDRFKELMELGLDPMAEDNAQQTAIDVAAACSNTDILELFQNKKQRCTPTLRLEVKHAPSTLTKVGHHPLLLHLINCPGSHILKTLLAHPAFSTVHAYSRRPLANASPKLQSVTNTDSDAWPASFPAGASIFFSALGTTKAQAGGIENQRKIDLDLNLSLAKAAKDAGPHGLPRMKGELVDGVKALGFKHTVILNPGLILGTREDSRPLEAVARTIAGFLGGISGGALTNSWAQDADTIAKAAVSAGVQILDGKREPGVWVMPQSEIVELGLTGWKDPAAPTESQ</sequence>